<dbReference type="AlphaFoldDB" id="A0A6L2L3Z0"/>
<comment type="caution">
    <text evidence="1">The sequence shown here is derived from an EMBL/GenBank/DDBJ whole genome shotgun (WGS) entry which is preliminary data.</text>
</comment>
<gene>
    <name evidence="1" type="ORF">Tci_026862</name>
</gene>
<proteinExistence type="predicted"/>
<reference evidence="1" key="1">
    <citation type="journal article" date="2019" name="Sci. Rep.">
        <title>Draft genome of Tanacetum cinerariifolium, the natural source of mosquito coil.</title>
        <authorList>
            <person name="Yamashiro T."/>
            <person name="Shiraishi A."/>
            <person name="Satake H."/>
            <person name="Nakayama K."/>
        </authorList>
    </citation>
    <scope>NUCLEOTIDE SEQUENCE</scope>
</reference>
<evidence type="ECO:0000313" key="1">
    <source>
        <dbReference type="EMBL" id="GEU54884.1"/>
    </source>
</evidence>
<sequence length="344" mass="37735">MHKQQLIEEYEYICKRLENDRLLSAQHSLFRPKPAITEPFAKRQWVEEPSSQPATVSATSVSATVVSAAPDTSSLGASTFSVESQAKPVSAAPRFTNSTVITTAAMDSTVTRRKVGVSPFADYAAVASPFLSSIAAGPTPSNVFDVSVAPTVYAPRFCVADQIPVGVLFESTPMNLQEFFLDSDEEMPPGVSRVTAEPDSDDAVVAEILFRGQSICGDKELLPHVYPHDIQALRRKMNRHFRLNPDADDGLDLWRDLDVVHEEHSSCSGLDKREDCVHVYGFFISYSAMLLERMLRHRLTVPPSYCRHVRVGGIVVGTMAGTIIRTVQADLLYATMPVSSAPMS</sequence>
<dbReference type="EMBL" id="BKCJ010003404">
    <property type="protein sequence ID" value="GEU54884.1"/>
    <property type="molecule type" value="Genomic_DNA"/>
</dbReference>
<protein>
    <submittedName>
        <fullName evidence="1">Uncharacterized protein</fullName>
    </submittedName>
</protein>
<name>A0A6L2L3Z0_TANCI</name>
<organism evidence="1">
    <name type="scientific">Tanacetum cinerariifolium</name>
    <name type="common">Dalmatian daisy</name>
    <name type="synonym">Chrysanthemum cinerariifolium</name>
    <dbReference type="NCBI Taxonomy" id="118510"/>
    <lineage>
        <taxon>Eukaryota</taxon>
        <taxon>Viridiplantae</taxon>
        <taxon>Streptophyta</taxon>
        <taxon>Embryophyta</taxon>
        <taxon>Tracheophyta</taxon>
        <taxon>Spermatophyta</taxon>
        <taxon>Magnoliopsida</taxon>
        <taxon>eudicotyledons</taxon>
        <taxon>Gunneridae</taxon>
        <taxon>Pentapetalae</taxon>
        <taxon>asterids</taxon>
        <taxon>campanulids</taxon>
        <taxon>Asterales</taxon>
        <taxon>Asteraceae</taxon>
        <taxon>Asteroideae</taxon>
        <taxon>Anthemideae</taxon>
        <taxon>Anthemidinae</taxon>
        <taxon>Tanacetum</taxon>
    </lineage>
</organism>
<accession>A0A6L2L3Z0</accession>